<gene>
    <name evidence="2" type="ORF">BXY41_10663</name>
</gene>
<dbReference type="RefSeq" id="WP_104437174.1">
    <property type="nucleotide sequence ID" value="NZ_PTJA01000006.1"/>
</dbReference>
<feature type="binding site" evidence="1">
    <location>
        <position position="56"/>
    </location>
    <ligand>
        <name>substrate</name>
    </ligand>
</feature>
<name>A0A2S6HS48_9FIRM</name>
<dbReference type="AlphaFoldDB" id="A0A2S6HS48"/>
<evidence type="ECO:0000313" key="3">
    <source>
        <dbReference type="Proteomes" id="UP000237749"/>
    </source>
</evidence>
<dbReference type="InterPro" id="IPR050275">
    <property type="entry name" value="PGM_Phosphatase"/>
</dbReference>
<dbReference type="Pfam" id="PF00300">
    <property type="entry name" value="His_Phos_1"/>
    <property type="match status" value="1"/>
</dbReference>
<dbReference type="OrthoDB" id="9782128at2"/>
<comment type="caution">
    <text evidence="2">The sequence shown here is derived from an EMBL/GenBank/DDBJ whole genome shotgun (WGS) entry which is preliminary data.</text>
</comment>
<organism evidence="2 3">
    <name type="scientific">Lacrimispora xylanisolvens</name>
    <dbReference type="NCBI Taxonomy" id="384636"/>
    <lineage>
        <taxon>Bacteria</taxon>
        <taxon>Bacillati</taxon>
        <taxon>Bacillota</taxon>
        <taxon>Clostridia</taxon>
        <taxon>Lachnospirales</taxon>
        <taxon>Lachnospiraceae</taxon>
        <taxon>Lacrimispora</taxon>
    </lineage>
</organism>
<dbReference type="PANTHER" id="PTHR48100">
    <property type="entry name" value="BROAD-SPECIFICITY PHOSPHATASE YOR283W-RELATED"/>
    <property type="match status" value="1"/>
</dbReference>
<feature type="binding site" evidence="1">
    <location>
        <begin position="6"/>
        <end position="13"/>
    </location>
    <ligand>
        <name>substrate</name>
    </ligand>
</feature>
<proteinExistence type="predicted"/>
<dbReference type="InterPro" id="IPR029033">
    <property type="entry name" value="His_PPase_superfam"/>
</dbReference>
<reference evidence="2 3" key="1">
    <citation type="submission" date="2018-02" db="EMBL/GenBank/DDBJ databases">
        <title>Genomic Encyclopedia of Archaeal and Bacterial Type Strains, Phase II (KMG-II): from individual species to whole genera.</title>
        <authorList>
            <person name="Goeker M."/>
        </authorList>
    </citation>
    <scope>NUCLEOTIDE SEQUENCE [LARGE SCALE GENOMIC DNA]</scope>
    <source>
        <strain evidence="2 3">DSM 3808</strain>
    </source>
</reference>
<keyword evidence="3" id="KW-1185">Reference proteome</keyword>
<dbReference type="InterPro" id="IPR013078">
    <property type="entry name" value="His_Pase_superF_clade-1"/>
</dbReference>
<dbReference type="GO" id="GO:0016791">
    <property type="term" value="F:phosphatase activity"/>
    <property type="evidence" value="ECO:0007669"/>
    <property type="project" value="TreeGrafter"/>
</dbReference>
<sequence length="175" mass="20027">MIYLVRQGETDWNLNKKFNGCTDIKLNQTGIAQAKQQAENLRNVNFKACFSSPQTRARQTCEIICGEPIILDDRLSEINCGAFEGTEETADSLQLFWQAIKNGDKGTEKFQLFVNRTLDFCNMIMKDYIENDVLIVTHSANARIINYFFKGKPDNYDFKRSVVKNGGLLTYENKS</sequence>
<dbReference type="Proteomes" id="UP000237749">
    <property type="component" value="Unassembled WGS sequence"/>
</dbReference>
<evidence type="ECO:0000313" key="2">
    <source>
        <dbReference type="EMBL" id="PPK80473.1"/>
    </source>
</evidence>
<dbReference type="EMBL" id="PTJA01000006">
    <property type="protein sequence ID" value="PPK80473.1"/>
    <property type="molecule type" value="Genomic_DNA"/>
</dbReference>
<dbReference type="CDD" id="cd07067">
    <property type="entry name" value="HP_PGM_like"/>
    <property type="match status" value="1"/>
</dbReference>
<dbReference type="SUPFAM" id="SSF53254">
    <property type="entry name" value="Phosphoglycerate mutase-like"/>
    <property type="match status" value="1"/>
</dbReference>
<protein>
    <submittedName>
        <fullName evidence="2">Putative phosphoglycerate mutase</fullName>
    </submittedName>
</protein>
<dbReference type="Gene3D" id="3.40.50.1240">
    <property type="entry name" value="Phosphoglycerate mutase-like"/>
    <property type="match status" value="1"/>
</dbReference>
<dbReference type="PIRSF" id="PIRSF000709">
    <property type="entry name" value="6PFK_2-Ptase"/>
    <property type="match status" value="1"/>
</dbReference>
<evidence type="ECO:0000256" key="1">
    <source>
        <dbReference type="PIRSR" id="PIRSR613078-2"/>
    </source>
</evidence>
<dbReference type="SMART" id="SM00855">
    <property type="entry name" value="PGAM"/>
    <property type="match status" value="1"/>
</dbReference>
<accession>A0A2S6HS48</accession>